<dbReference type="Gene3D" id="3.90.950.10">
    <property type="match status" value="1"/>
</dbReference>
<evidence type="ECO:0000256" key="5">
    <source>
        <dbReference type="SAM" id="MobiDB-lite"/>
    </source>
</evidence>
<evidence type="ECO:0000256" key="3">
    <source>
        <dbReference type="ARBA" id="ARBA00023034"/>
    </source>
</evidence>
<feature type="coiled-coil region" evidence="4">
    <location>
        <begin position="200"/>
        <end position="234"/>
    </location>
</feature>
<evidence type="ECO:0000256" key="4">
    <source>
        <dbReference type="SAM" id="Coils"/>
    </source>
</evidence>
<dbReference type="PANTHER" id="PTHR23276:SF2">
    <property type="entry name" value="PROTEIN PRRC1"/>
    <property type="match status" value="1"/>
</dbReference>
<dbReference type="PANTHER" id="PTHR23276">
    <property type="entry name" value="PROTEIN PRRC1"/>
    <property type="match status" value="1"/>
</dbReference>
<reference evidence="7" key="1">
    <citation type="submission" date="2020-11" db="EMBL/GenBank/DDBJ databases">
        <authorList>
            <person name="Tran Van P."/>
        </authorList>
    </citation>
    <scope>NUCLEOTIDE SEQUENCE</scope>
</reference>
<dbReference type="AlphaFoldDB" id="A0A7R9AX22"/>
<dbReference type="FunFam" id="3.90.950.10:FF:000017">
    <property type="entry name" value="Protein PRRC1-B"/>
    <property type="match status" value="1"/>
</dbReference>
<dbReference type="SUPFAM" id="SSF52972">
    <property type="entry name" value="ITPase-like"/>
    <property type="match status" value="1"/>
</dbReference>
<comment type="similarity">
    <text evidence="2">Belongs to the PRRC1 family.</text>
</comment>
<dbReference type="GO" id="GO:0034237">
    <property type="term" value="F:protein kinase A regulatory subunit binding"/>
    <property type="evidence" value="ECO:0007669"/>
    <property type="project" value="TreeGrafter"/>
</dbReference>
<sequence length="651" mass="70789">MVTKTSRKLHWSSPRLFGQIYTGSRDCQCSYQRHEPTRRRRSLVQLRKHWDNVKTRRKKELVKETRDLGNTEGGLYKPLRTSCPEVEMVAPNPNYLLGYQWDGDTVAIEDAATKSHKISAPEVTATLSTGTTLAGTSGLDCLNTAEITTSSSASLPLSFLIPTTQPSSPSPPPSSPSGPSLTHLHTAKAGVMQKTVCTHKKKEKAEKELYFERLAEAKLNREEAEKRQQRGKELHRLEMEQLRIKVEFEAWQMEAKTRHLQDMHCETLQAAKDKHEQEYRHREELHLAQLKKLLGPLRHQQLTGLCVGRDPGVDVWIPDDSSSSLSSFVPPVGSSNLLTSIAPPSALPSFINPPSTEATVNPVTTNAPTTTSQSFHPTTFSPVIPASKAVDSLSPTTPVPLDPATSSAGDASNAGGGLLGWMKGAVGTSGGLLSKVAERAKNSVDSMITTLDPQMREFLYSGGDVDIVVASDKEVKISPVREAFQAVFGKATVTGVAAQSISVATQPVGFESGINAAKERISSTRASGKLHKMQPILAVENFIVEVVEDKWYDTGVLLLHDPVRELSLHVFTQLTPVPASVVSVAQADTPDDYPLRSSGLSVTVGSLMGNNLQVHHAEWHQALTGVSRRDMVLLAAKSLAGMYKTSIANIL</sequence>
<dbReference type="InterPro" id="IPR026533">
    <property type="entry name" value="NTPase/PRRC1"/>
</dbReference>
<keyword evidence="4" id="KW-0175">Coiled coil</keyword>
<feature type="domain" description="Non-canonical purine NTP phosphatase/PRRC1" evidence="6">
    <location>
        <begin position="471"/>
        <end position="581"/>
    </location>
</feature>
<dbReference type="InterPro" id="IPR029001">
    <property type="entry name" value="ITPase-like_fam"/>
</dbReference>
<gene>
    <name evidence="7" type="ORF">TSIB3V08_LOCUS5553</name>
</gene>
<evidence type="ECO:0000256" key="1">
    <source>
        <dbReference type="ARBA" id="ARBA00004555"/>
    </source>
</evidence>
<evidence type="ECO:0000313" key="7">
    <source>
        <dbReference type="EMBL" id="CAD7261413.1"/>
    </source>
</evidence>
<dbReference type="GO" id="GO:0005794">
    <property type="term" value="C:Golgi apparatus"/>
    <property type="evidence" value="ECO:0007669"/>
    <property type="project" value="UniProtKB-SubCell"/>
</dbReference>
<keyword evidence="3" id="KW-0333">Golgi apparatus</keyword>
<feature type="region of interest" description="Disordered" evidence="5">
    <location>
        <begin position="391"/>
        <end position="410"/>
    </location>
</feature>
<dbReference type="EMBL" id="OC002184">
    <property type="protein sequence ID" value="CAD7261413.1"/>
    <property type="molecule type" value="Genomic_DNA"/>
</dbReference>
<organism evidence="7">
    <name type="scientific">Timema shepardi</name>
    <name type="common">Walking stick</name>
    <dbReference type="NCBI Taxonomy" id="629360"/>
    <lineage>
        <taxon>Eukaryota</taxon>
        <taxon>Metazoa</taxon>
        <taxon>Ecdysozoa</taxon>
        <taxon>Arthropoda</taxon>
        <taxon>Hexapoda</taxon>
        <taxon>Insecta</taxon>
        <taxon>Pterygota</taxon>
        <taxon>Neoptera</taxon>
        <taxon>Polyneoptera</taxon>
        <taxon>Phasmatodea</taxon>
        <taxon>Timematodea</taxon>
        <taxon>Timematoidea</taxon>
        <taxon>Timematidae</taxon>
        <taxon>Timema</taxon>
    </lineage>
</organism>
<accession>A0A7R9AX22</accession>
<evidence type="ECO:0000256" key="2">
    <source>
        <dbReference type="ARBA" id="ARBA00010298"/>
    </source>
</evidence>
<feature type="region of interest" description="Disordered" evidence="5">
    <location>
        <begin position="159"/>
        <end position="183"/>
    </location>
</feature>
<dbReference type="InterPro" id="IPR026534">
    <property type="entry name" value="PRRC1"/>
</dbReference>
<protein>
    <recommendedName>
        <fullName evidence="6">Non-canonical purine NTP phosphatase/PRRC1 domain-containing protein</fullName>
    </recommendedName>
</protein>
<name>A0A7R9AX22_TIMSH</name>
<comment type="subcellular location">
    <subcellularLocation>
        <location evidence="1">Golgi apparatus</location>
    </subcellularLocation>
</comment>
<evidence type="ECO:0000259" key="6">
    <source>
        <dbReference type="Pfam" id="PF01931"/>
    </source>
</evidence>
<dbReference type="Pfam" id="PF01931">
    <property type="entry name" value="NTPase_I-T"/>
    <property type="match status" value="1"/>
</dbReference>
<proteinExistence type="inferred from homology"/>